<keyword evidence="2 5" id="KW-0540">Nuclease</keyword>
<dbReference type="PANTHER" id="PTHR35901">
    <property type="entry name" value="RIBONUCLEASE VAPC3"/>
    <property type="match status" value="1"/>
</dbReference>
<dbReference type="EC" id="3.1.-.-" evidence="5"/>
<dbReference type="Pfam" id="PF01850">
    <property type="entry name" value="PIN"/>
    <property type="match status" value="1"/>
</dbReference>
<evidence type="ECO:0000256" key="3">
    <source>
        <dbReference type="ARBA" id="ARBA00022723"/>
    </source>
</evidence>
<evidence type="ECO:0000256" key="4">
    <source>
        <dbReference type="ARBA" id="ARBA00022801"/>
    </source>
</evidence>
<protein>
    <recommendedName>
        <fullName evidence="5">Ribonuclease VapC</fullName>
        <shortName evidence="5">RNase VapC</shortName>
        <ecNumber evidence="5">3.1.-.-</ecNumber>
    </recommendedName>
    <alternativeName>
        <fullName evidence="5">Toxin VapC</fullName>
    </alternativeName>
</protein>
<dbReference type="SUPFAM" id="SSF88723">
    <property type="entry name" value="PIN domain-like"/>
    <property type="match status" value="1"/>
</dbReference>
<evidence type="ECO:0000256" key="1">
    <source>
        <dbReference type="ARBA" id="ARBA00022649"/>
    </source>
</evidence>
<keyword evidence="5" id="KW-0800">Toxin</keyword>
<proteinExistence type="inferred from homology"/>
<dbReference type="RefSeq" id="WP_141608126.1">
    <property type="nucleotide sequence ID" value="NZ_VIGC02000001.1"/>
</dbReference>
<dbReference type="Proteomes" id="UP000317371">
    <property type="component" value="Unassembled WGS sequence"/>
</dbReference>
<dbReference type="InterPro" id="IPR022907">
    <property type="entry name" value="VapC_family"/>
</dbReference>
<dbReference type="InParanoid" id="A0A540VP19"/>
<keyword evidence="8" id="KW-1185">Reference proteome</keyword>
<dbReference type="GO" id="GO:0090729">
    <property type="term" value="F:toxin activity"/>
    <property type="evidence" value="ECO:0007669"/>
    <property type="project" value="UniProtKB-KW"/>
</dbReference>
<dbReference type="InterPro" id="IPR029060">
    <property type="entry name" value="PIN-like_dom_sf"/>
</dbReference>
<dbReference type="AlphaFoldDB" id="A0A540VP19"/>
<dbReference type="EMBL" id="VIGC01000001">
    <property type="protein sequence ID" value="TQE97913.1"/>
    <property type="molecule type" value="Genomic_DNA"/>
</dbReference>
<comment type="caution">
    <text evidence="7">The sequence shown here is derived from an EMBL/GenBank/DDBJ whole genome shotgun (WGS) entry which is preliminary data.</text>
</comment>
<dbReference type="HAMAP" id="MF_00265">
    <property type="entry name" value="VapC_Nob1"/>
    <property type="match status" value="1"/>
</dbReference>
<evidence type="ECO:0000259" key="6">
    <source>
        <dbReference type="Pfam" id="PF01850"/>
    </source>
</evidence>
<keyword evidence="3 5" id="KW-0479">Metal-binding</keyword>
<keyword evidence="4 5" id="KW-0378">Hydrolase</keyword>
<dbReference type="Gene3D" id="3.40.50.1010">
    <property type="entry name" value="5'-nuclease"/>
    <property type="match status" value="1"/>
</dbReference>
<keyword evidence="5" id="KW-0460">Magnesium</keyword>
<evidence type="ECO:0000313" key="7">
    <source>
        <dbReference type="EMBL" id="TQE97913.1"/>
    </source>
</evidence>
<organism evidence="7 8">
    <name type="scientific">Litorilinea aerophila</name>
    <dbReference type="NCBI Taxonomy" id="1204385"/>
    <lineage>
        <taxon>Bacteria</taxon>
        <taxon>Bacillati</taxon>
        <taxon>Chloroflexota</taxon>
        <taxon>Caldilineae</taxon>
        <taxon>Caldilineales</taxon>
        <taxon>Caldilineaceae</taxon>
        <taxon>Litorilinea</taxon>
    </lineage>
</organism>
<dbReference type="GO" id="GO:0016787">
    <property type="term" value="F:hydrolase activity"/>
    <property type="evidence" value="ECO:0007669"/>
    <property type="project" value="UniProtKB-KW"/>
</dbReference>
<sequence>MIYLDTSVLVAYYVPEPLSDLAQQRLMAASAVIVSELAQIEFVRALAQRLRLGDLSWTAAQQVTTLFASHLAQGLYIPLHLHSVVYQEAQTYIRRFDLALKAPDALHLAAAALAQAPLVTADRQLARNANRLGVDCELLSVSRSG</sequence>
<dbReference type="PANTHER" id="PTHR35901:SF1">
    <property type="entry name" value="EXONUCLEASE VAPC9"/>
    <property type="match status" value="1"/>
</dbReference>
<accession>A0A540VP19</accession>
<dbReference type="GO" id="GO:0004540">
    <property type="term" value="F:RNA nuclease activity"/>
    <property type="evidence" value="ECO:0007669"/>
    <property type="project" value="InterPro"/>
</dbReference>
<feature type="binding site" evidence="5">
    <location>
        <position position="104"/>
    </location>
    <ligand>
        <name>Mg(2+)</name>
        <dbReference type="ChEBI" id="CHEBI:18420"/>
    </ligand>
</feature>
<comment type="similarity">
    <text evidence="5">Belongs to the PINc/VapC protein family.</text>
</comment>
<dbReference type="InterPro" id="IPR051619">
    <property type="entry name" value="TypeII_TA_RNase_PINc/VapC"/>
</dbReference>
<reference evidence="7 8" key="1">
    <citation type="submission" date="2019-06" db="EMBL/GenBank/DDBJ databases">
        <title>Genome sequence of Litorilinea aerophila BAA-2444.</title>
        <authorList>
            <person name="Maclea K.S."/>
            <person name="Maurais E.G."/>
            <person name="Iannazzi L.C."/>
        </authorList>
    </citation>
    <scope>NUCLEOTIDE SEQUENCE [LARGE SCALE GENOMIC DNA]</scope>
    <source>
        <strain evidence="7 8">ATCC BAA-2444</strain>
    </source>
</reference>
<keyword evidence="1 5" id="KW-1277">Toxin-antitoxin system</keyword>
<dbReference type="InterPro" id="IPR002716">
    <property type="entry name" value="PIN_dom"/>
</dbReference>
<evidence type="ECO:0000256" key="5">
    <source>
        <dbReference type="HAMAP-Rule" id="MF_00265"/>
    </source>
</evidence>
<comment type="cofactor">
    <cofactor evidence="5">
        <name>Mg(2+)</name>
        <dbReference type="ChEBI" id="CHEBI:18420"/>
    </cofactor>
</comment>
<gene>
    <name evidence="5" type="primary">vapC</name>
    <name evidence="7" type="ORF">FKZ61_00610</name>
</gene>
<feature type="domain" description="PIN" evidence="6">
    <location>
        <begin position="2"/>
        <end position="129"/>
    </location>
</feature>
<evidence type="ECO:0000313" key="8">
    <source>
        <dbReference type="Proteomes" id="UP000317371"/>
    </source>
</evidence>
<dbReference type="OrthoDB" id="495498at2"/>
<comment type="function">
    <text evidence="5">Toxic component of a toxin-antitoxin (TA) system. An RNase.</text>
</comment>
<feature type="binding site" evidence="5">
    <location>
        <position position="5"/>
    </location>
    <ligand>
        <name>Mg(2+)</name>
        <dbReference type="ChEBI" id="CHEBI:18420"/>
    </ligand>
</feature>
<evidence type="ECO:0000256" key="2">
    <source>
        <dbReference type="ARBA" id="ARBA00022722"/>
    </source>
</evidence>
<name>A0A540VP19_9CHLR</name>
<dbReference type="GO" id="GO:0000287">
    <property type="term" value="F:magnesium ion binding"/>
    <property type="evidence" value="ECO:0007669"/>
    <property type="project" value="UniProtKB-UniRule"/>
</dbReference>
<dbReference type="CDD" id="cd09874">
    <property type="entry name" value="PIN_MT3492-like"/>
    <property type="match status" value="1"/>
</dbReference>